<keyword evidence="2" id="KW-0378">Hydrolase</keyword>
<dbReference type="SUPFAM" id="SSF53474">
    <property type="entry name" value="alpha/beta-Hydrolases"/>
    <property type="match status" value="1"/>
</dbReference>
<dbReference type="EMBL" id="JADIMT010000060">
    <property type="protein sequence ID" value="MBO8436301.1"/>
    <property type="molecule type" value="Genomic_DNA"/>
</dbReference>
<evidence type="ECO:0000313" key="3">
    <source>
        <dbReference type="Proteomes" id="UP000823615"/>
    </source>
</evidence>
<feature type="domain" description="Serine aminopeptidase S33" evidence="1">
    <location>
        <begin position="53"/>
        <end position="261"/>
    </location>
</feature>
<comment type="caution">
    <text evidence="2">The sequence shown here is derived from an EMBL/GenBank/DDBJ whole genome shotgun (WGS) entry which is preliminary data.</text>
</comment>
<dbReference type="Gene3D" id="3.40.50.1820">
    <property type="entry name" value="alpha/beta hydrolase"/>
    <property type="match status" value="1"/>
</dbReference>
<proteinExistence type="predicted"/>
<dbReference type="InterPro" id="IPR029058">
    <property type="entry name" value="AB_hydrolase_fold"/>
</dbReference>
<dbReference type="Proteomes" id="UP000823615">
    <property type="component" value="Unassembled WGS sequence"/>
</dbReference>
<reference evidence="2" key="2">
    <citation type="journal article" date="2021" name="PeerJ">
        <title>Extensive microbial diversity within the chicken gut microbiome revealed by metagenomics and culture.</title>
        <authorList>
            <person name="Gilroy R."/>
            <person name="Ravi A."/>
            <person name="Getino M."/>
            <person name="Pursley I."/>
            <person name="Horton D.L."/>
            <person name="Alikhan N.F."/>
            <person name="Baker D."/>
            <person name="Gharbi K."/>
            <person name="Hall N."/>
            <person name="Watson M."/>
            <person name="Adriaenssens E.M."/>
            <person name="Foster-Nyarko E."/>
            <person name="Jarju S."/>
            <person name="Secka A."/>
            <person name="Antonio M."/>
            <person name="Oren A."/>
            <person name="Chaudhuri R.R."/>
            <person name="La Ragione R."/>
            <person name="Hildebrand F."/>
            <person name="Pallen M.J."/>
        </authorList>
    </citation>
    <scope>NUCLEOTIDE SEQUENCE</scope>
    <source>
        <strain evidence="2">7293</strain>
    </source>
</reference>
<dbReference type="AlphaFoldDB" id="A0A9D9DZ84"/>
<dbReference type="InterPro" id="IPR022742">
    <property type="entry name" value="Hydrolase_4"/>
</dbReference>
<evidence type="ECO:0000313" key="2">
    <source>
        <dbReference type="EMBL" id="MBO8436301.1"/>
    </source>
</evidence>
<dbReference type="PROSITE" id="PS51257">
    <property type="entry name" value="PROKAR_LIPOPROTEIN"/>
    <property type="match status" value="1"/>
</dbReference>
<dbReference type="Pfam" id="PF12146">
    <property type="entry name" value="Hydrolase_4"/>
    <property type="match status" value="1"/>
</dbReference>
<evidence type="ECO:0000259" key="1">
    <source>
        <dbReference type="Pfam" id="PF12146"/>
    </source>
</evidence>
<protein>
    <submittedName>
        <fullName evidence="2">Alpha/beta fold hydrolase</fullName>
    </submittedName>
</protein>
<organism evidence="2 3">
    <name type="scientific">Candidatus Ornithospirochaeta stercoripullorum</name>
    <dbReference type="NCBI Taxonomy" id="2840899"/>
    <lineage>
        <taxon>Bacteria</taxon>
        <taxon>Pseudomonadati</taxon>
        <taxon>Spirochaetota</taxon>
        <taxon>Spirochaetia</taxon>
        <taxon>Spirochaetales</taxon>
        <taxon>Spirochaetaceae</taxon>
        <taxon>Spirochaetaceae incertae sedis</taxon>
        <taxon>Candidatus Ornithospirochaeta</taxon>
    </lineage>
</organism>
<gene>
    <name evidence="2" type="ORF">IAA97_04925</name>
</gene>
<accession>A0A9D9DZ84</accession>
<dbReference type="GO" id="GO:0016787">
    <property type="term" value="F:hydrolase activity"/>
    <property type="evidence" value="ECO:0007669"/>
    <property type="project" value="UniProtKB-KW"/>
</dbReference>
<name>A0A9D9DZ84_9SPIO</name>
<sequence>MRWILLVVVVLVLIYLWSSCLILYHEKTEKLAADESKCFSERCRSIIIRQGSEKAVLLIHGFPTTPAMYSYASERLKAEGWDVYAPLIPTFGADWHDFEKTNFSSWYAWIEEYYRNLRKSYKTLCVIGTSMGGAMTLKLAEREKPDAIVTVGAPVVYNSFFRYHVITQWGAYFGRIIALFTPSIGAGIVEGKPNSNDGNEEWLGYKGQFPAQGISLIWNLKPIKKGLSTITCPLLSIHDKGDKTVPFANQSIIKEHVKSDAEYIATEMGPECHHTHHALLMYHSIQSELMDRIISFFSSHGL</sequence>
<reference evidence="2" key="1">
    <citation type="submission" date="2020-10" db="EMBL/GenBank/DDBJ databases">
        <authorList>
            <person name="Gilroy R."/>
        </authorList>
    </citation>
    <scope>NUCLEOTIDE SEQUENCE</scope>
    <source>
        <strain evidence="2">7293</strain>
    </source>
</reference>